<accession>A0A016SS84</accession>
<evidence type="ECO:0000313" key="2">
    <source>
        <dbReference type="Proteomes" id="UP000024635"/>
    </source>
</evidence>
<name>A0A016SS84_9BILA</name>
<comment type="caution">
    <text evidence="1">The sequence shown here is derived from an EMBL/GenBank/DDBJ whole genome shotgun (WGS) entry which is preliminary data.</text>
</comment>
<reference evidence="2" key="1">
    <citation type="journal article" date="2015" name="Nat. Genet.">
        <title>The genome and transcriptome of the zoonotic hookworm Ancylostoma ceylanicum identify infection-specific gene families.</title>
        <authorList>
            <person name="Schwarz E.M."/>
            <person name="Hu Y."/>
            <person name="Antoshechkin I."/>
            <person name="Miller M.M."/>
            <person name="Sternberg P.W."/>
            <person name="Aroian R.V."/>
        </authorList>
    </citation>
    <scope>NUCLEOTIDE SEQUENCE</scope>
    <source>
        <strain evidence="2">HY135</strain>
    </source>
</reference>
<dbReference type="AlphaFoldDB" id="A0A016SS84"/>
<sequence length="129" mass="14102">MGIPATTHRRFDFADRNANPGAVADILEVSLTQVLLLSLTLSFDTAFPLLQRQSFQKLLQEDGVADGVTMAADGVAVDGVAADPEEFTQEALEEDSAETSDDGPAKNKYIRYCARLFQINCWAQDAKDF</sequence>
<proteinExistence type="predicted"/>
<evidence type="ECO:0000313" key="1">
    <source>
        <dbReference type="EMBL" id="EYB93232.1"/>
    </source>
</evidence>
<organism evidence="1 2">
    <name type="scientific">Ancylostoma ceylanicum</name>
    <dbReference type="NCBI Taxonomy" id="53326"/>
    <lineage>
        <taxon>Eukaryota</taxon>
        <taxon>Metazoa</taxon>
        <taxon>Ecdysozoa</taxon>
        <taxon>Nematoda</taxon>
        <taxon>Chromadorea</taxon>
        <taxon>Rhabditida</taxon>
        <taxon>Rhabditina</taxon>
        <taxon>Rhabditomorpha</taxon>
        <taxon>Strongyloidea</taxon>
        <taxon>Ancylostomatidae</taxon>
        <taxon>Ancylostomatinae</taxon>
        <taxon>Ancylostoma</taxon>
    </lineage>
</organism>
<gene>
    <name evidence="1" type="primary">Acey_s0184.g1012</name>
    <name evidence="1" type="ORF">Y032_0184g1012</name>
</gene>
<protein>
    <submittedName>
        <fullName evidence="1">Uncharacterized protein</fullName>
    </submittedName>
</protein>
<dbReference type="EMBL" id="JARK01001520">
    <property type="protein sequence ID" value="EYB93232.1"/>
    <property type="molecule type" value="Genomic_DNA"/>
</dbReference>
<keyword evidence="2" id="KW-1185">Reference proteome</keyword>
<dbReference type="Proteomes" id="UP000024635">
    <property type="component" value="Unassembled WGS sequence"/>
</dbReference>